<evidence type="ECO:0000259" key="1">
    <source>
        <dbReference type="PROSITE" id="PS50878"/>
    </source>
</evidence>
<dbReference type="CDD" id="cd00085">
    <property type="entry name" value="HNHc"/>
    <property type="match status" value="1"/>
</dbReference>
<protein>
    <recommendedName>
        <fullName evidence="1">Reverse transcriptase domain-containing protein</fullName>
    </recommendedName>
</protein>
<dbReference type="InterPro" id="IPR043502">
    <property type="entry name" value="DNA/RNA_pol_sf"/>
</dbReference>
<dbReference type="SMART" id="SM00507">
    <property type="entry name" value="HNHc"/>
    <property type="match status" value="1"/>
</dbReference>
<dbReference type="CDD" id="cd01651">
    <property type="entry name" value="RT_G2_intron"/>
    <property type="match status" value="1"/>
</dbReference>
<dbReference type="InterPro" id="IPR002711">
    <property type="entry name" value="HNH"/>
</dbReference>
<evidence type="ECO:0000313" key="2">
    <source>
        <dbReference type="EnsemblPlants" id="Solyc00g026903.1.1"/>
    </source>
</evidence>
<dbReference type="InterPro" id="IPR051083">
    <property type="entry name" value="GrpII_Intron_Splice-Mob/Def"/>
</dbReference>
<dbReference type="GO" id="GO:0004519">
    <property type="term" value="F:endonuclease activity"/>
    <property type="evidence" value="ECO:0007669"/>
    <property type="project" value="InterPro"/>
</dbReference>
<dbReference type="PANTHER" id="PTHR34047">
    <property type="entry name" value="NUCLEAR INTRON MATURASE 1, MITOCHONDRIAL-RELATED"/>
    <property type="match status" value="1"/>
</dbReference>
<dbReference type="InterPro" id="IPR000477">
    <property type="entry name" value="RT_dom"/>
</dbReference>
<keyword evidence="3" id="KW-1185">Reference proteome</keyword>
<dbReference type="Gramene" id="Solyc00g026903.1.1">
    <property type="protein sequence ID" value="Solyc00g026903.1.1"/>
    <property type="gene ID" value="Solyc00g026903.1"/>
</dbReference>
<dbReference type="Pfam" id="PF13655">
    <property type="entry name" value="RVT_N"/>
    <property type="match status" value="1"/>
</dbReference>
<dbReference type="SUPFAM" id="SSF56672">
    <property type="entry name" value="DNA/RNA polymerases"/>
    <property type="match status" value="1"/>
</dbReference>
<dbReference type="InterPro" id="IPR003615">
    <property type="entry name" value="HNH_nuc"/>
</dbReference>
<reference evidence="2" key="1">
    <citation type="journal article" date="2012" name="Nature">
        <title>The tomato genome sequence provides insights into fleshy fruit evolution.</title>
        <authorList>
            <consortium name="Tomato Genome Consortium"/>
        </authorList>
    </citation>
    <scope>NUCLEOTIDE SEQUENCE [LARGE SCALE GENOMIC DNA]</scope>
    <source>
        <strain evidence="2">cv. Heinz 1706</strain>
    </source>
</reference>
<organism evidence="2">
    <name type="scientific">Solanum lycopersicum</name>
    <name type="common">Tomato</name>
    <name type="synonym">Lycopersicon esculentum</name>
    <dbReference type="NCBI Taxonomy" id="4081"/>
    <lineage>
        <taxon>Eukaryota</taxon>
        <taxon>Viridiplantae</taxon>
        <taxon>Streptophyta</taxon>
        <taxon>Embryophyta</taxon>
        <taxon>Tracheophyta</taxon>
        <taxon>Spermatophyta</taxon>
        <taxon>Magnoliopsida</taxon>
        <taxon>eudicotyledons</taxon>
        <taxon>Gunneridae</taxon>
        <taxon>Pentapetalae</taxon>
        <taxon>asterids</taxon>
        <taxon>lamiids</taxon>
        <taxon>Solanales</taxon>
        <taxon>Solanaceae</taxon>
        <taxon>Solanoideae</taxon>
        <taxon>Solaneae</taxon>
        <taxon>Solanum</taxon>
        <taxon>Solanum subgen. Lycopersicon</taxon>
    </lineage>
</organism>
<dbReference type="InterPro" id="IPR025960">
    <property type="entry name" value="RVT_N"/>
</dbReference>
<dbReference type="Pfam" id="PF01844">
    <property type="entry name" value="HNH"/>
    <property type="match status" value="1"/>
</dbReference>
<dbReference type="PANTHER" id="PTHR34047:SF8">
    <property type="entry name" value="PROTEIN YKFC"/>
    <property type="match status" value="1"/>
</dbReference>
<dbReference type="Pfam" id="PF08388">
    <property type="entry name" value="GIIM"/>
    <property type="match status" value="1"/>
</dbReference>
<dbReference type="PROSITE" id="PS50878">
    <property type="entry name" value="RT_POL"/>
    <property type="match status" value="1"/>
</dbReference>
<dbReference type="Gene3D" id="1.10.30.50">
    <property type="match status" value="1"/>
</dbReference>
<dbReference type="InParanoid" id="A0A494G950"/>
<reference evidence="2" key="2">
    <citation type="submission" date="2019-04" db="UniProtKB">
        <authorList>
            <consortium name="EnsemblPlants"/>
        </authorList>
    </citation>
    <scope>IDENTIFICATION</scope>
    <source>
        <strain evidence="2">cv. Heinz 1706</strain>
    </source>
</reference>
<dbReference type="Pfam" id="PF00078">
    <property type="entry name" value="RVT_1"/>
    <property type="match status" value="1"/>
</dbReference>
<accession>A0A494G950</accession>
<evidence type="ECO:0000313" key="3">
    <source>
        <dbReference type="Proteomes" id="UP000004994"/>
    </source>
</evidence>
<dbReference type="InterPro" id="IPR013597">
    <property type="entry name" value="Mat_intron_G2"/>
</dbReference>
<name>A0A494G950_SOLLC</name>
<dbReference type="Proteomes" id="UP000004994">
    <property type="component" value="Unassembled WGS sequence"/>
</dbReference>
<proteinExistence type="predicted"/>
<feature type="domain" description="Reverse transcriptase" evidence="1">
    <location>
        <begin position="1"/>
        <end position="263"/>
    </location>
</feature>
<sequence length="497" mass="57284">MEALIREDESAPSGIPQRWGDINWRRVDRNVRAMQIRIAKATQERDWRRVKALQRSLTRSFSAKASAVRRVAMNQGARTAGVDREKWKSPEVRWEAIGRLKRRGYRPMPLRRVFIPKANGKERPLGIPTMLDRAMQALYLLALEPWLKAGVVFQGQFQATDAGTPQGGIISPTLANVALNGLEQQLVESLRAKLGVTNTKKLKVNVVRYADDFVITGYTPEVLENEVKPWVEQFLATRGLSLSTEKTRIVNIAEGFDFLGWNFRKYSGTLLIKPSKKNAQTFYCKVKEVISTHSGRKQADLVQTLNPMLRGWAQYHSPVVAKATFTRMEHLIFRALWRWAKRRHRRKKVDWVRKKYFASIDDRNWVFGSTEVNKAGERYWKGLYSIPSTPIRRHKKVRGDYNPFDPAQEMYGETLRQERMAESMAYRKQWAKLFMSQRGLCAVCHSAISKETGWHDHHIEPRVVGGSDALSNRVLVHPDCHVQVHHYGRVAVKPVFE</sequence>
<dbReference type="GO" id="GO:0008270">
    <property type="term" value="F:zinc ion binding"/>
    <property type="evidence" value="ECO:0007669"/>
    <property type="project" value="InterPro"/>
</dbReference>
<dbReference type="AlphaFoldDB" id="A0A494G950"/>
<dbReference type="EnsemblPlants" id="Solyc00g026903.1.1">
    <property type="protein sequence ID" value="Solyc00g026903.1.1"/>
    <property type="gene ID" value="Solyc00g026903.1"/>
</dbReference>
<dbReference type="GO" id="GO:0003676">
    <property type="term" value="F:nucleic acid binding"/>
    <property type="evidence" value="ECO:0007669"/>
    <property type="project" value="InterPro"/>
</dbReference>